<keyword evidence="2" id="KW-1133">Transmembrane helix</keyword>
<dbReference type="Pfam" id="PF13196">
    <property type="entry name" value="DUF4012"/>
    <property type="match status" value="1"/>
</dbReference>
<feature type="transmembrane region" description="Helical" evidence="2">
    <location>
        <begin position="33"/>
        <end position="57"/>
    </location>
</feature>
<dbReference type="AlphaFoldDB" id="A0A1G1V2K2"/>
<name>A0A1G1V2K2_9BACT</name>
<organism evidence="3 4">
    <name type="scientific">Candidatus Blackburnbacteria bacterium RIFCSPHIGHO2_01_FULL_43_15b</name>
    <dbReference type="NCBI Taxonomy" id="1797513"/>
    <lineage>
        <taxon>Bacteria</taxon>
        <taxon>Candidatus Blackburniibacteriota</taxon>
    </lineage>
</organism>
<proteinExistence type="predicted"/>
<keyword evidence="2" id="KW-0472">Membrane</keyword>
<sequence>MAKIEDMPKIDFSAPVTQPASAAPRKRFFGKKIAVPVFGAVGLLVILLIFFLVLPLLSIRVSAQKLANSMKDLDAAASSQNLTQAQNALDKTKKDLQSLDGDVNKLVWVKFIPGLGNYWNDAKHLTVGGRAGLEAGDTIIQAIEPYSDLLGLNGGHKAEDGTKTAEERINFIVGTVDGVIPKMDVISQKTIIASSEISKIDPNRYPEYFQGKPVRSKVREAIEAVQKAHEVLSDGKPFLEQLPYLLGTNGERTYLILWQNDKELRPTGGFITAYSIVKVNKGKFEPVNSDDIYQLDKKFNSKIPSPEPIKKYLPLVPYWNLRDMNLSPDFKTSMDTFYQNYSTIKNAPPIDGIISVDTYPLVGLLKVMGQLGVSGFGNYSADNDSRCNCPNVIYQLESYADVAGPIVWDDISGKIVYKPPHADNRKAFLGPLMNTLVANAMGQPKDKLSSLFQVGWDSLTQKHVLFWMKDAQVQKAVESFNVAGRIQDTTGDFLAINDTNFAGAKSNLYVQENVTLNVEQSKTGSTNSLTIKYSNPQKYDGWLNGPYRDWIRVYVPAGSTLVDSTGSDVPVTTSQDLGKTVFEGFFTLRPMGVTELHFKYKTLVVQKKGHKILIQKQPGTEGHQYEVQFSKQKETFVLTSDKELSF</sequence>
<dbReference type="STRING" id="1797513.A2782_03460"/>
<dbReference type="InterPro" id="IPR025101">
    <property type="entry name" value="DUF4012"/>
</dbReference>
<accession>A0A1G1V2K2</accession>
<dbReference type="EMBL" id="MHBW01000008">
    <property type="protein sequence ID" value="OGY09575.1"/>
    <property type="molecule type" value="Genomic_DNA"/>
</dbReference>
<evidence type="ECO:0000256" key="2">
    <source>
        <dbReference type="SAM" id="Phobius"/>
    </source>
</evidence>
<dbReference type="Proteomes" id="UP000177967">
    <property type="component" value="Unassembled WGS sequence"/>
</dbReference>
<protein>
    <recommendedName>
        <fullName evidence="5">DUF4012 domain-containing protein</fullName>
    </recommendedName>
</protein>
<evidence type="ECO:0000313" key="4">
    <source>
        <dbReference type="Proteomes" id="UP000177967"/>
    </source>
</evidence>
<feature type="coiled-coil region" evidence="1">
    <location>
        <begin position="75"/>
        <end position="102"/>
    </location>
</feature>
<keyword evidence="1" id="KW-0175">Coiled coil</keyword>
<evidence type="ECO:0000256" key="1">
    <source>
        <dbReference type="SAM" id="Coils"/>
    </source>
</evidence>
<evidence type="ECO:0000313" key="3">
    <source>
        <dbReference type="EMBL" id="OGY09575.1"/>
    </source>
</evidence>
<keyword evidence="2" id="KW-0812">Transmembrane</keyword>
<reference evidence="3 4" key="1">
    <citation type="journal article" date="2016" name="Nat. Commun.">
        <title>Thousands of microbial genomes shed light on interconnected biogeochemical processes in an aquifer system.</title>
        <authorList>
            <person name="Anantharaman K."/>
            <person name="Brown C.T."/>
            <person name="Hug L.A."/>
            <person name="Sharon I."/>
            <person name="Castelle C.J."/>
            <person name="Probst A.J."/>
            <person name="Thomas B.C."/>
            <person name="Singh A."/>
            <person name="Wilkins M.J."/>
            <person name="Karaoz U."/>
            <person name="Brodie E.L."/>
            <person name="Williams K.H."/>
            <person name="Hubbard S.S."/>
            <person name="Banfield J.F."/>
        </authorList>
    </citation>
    <scope>NUCLEOTIDE SEQUENCE [LARGE SCALE GENOMIC DNA]</scope>
</reference>
<comment type="caution">
    <text evidence="3">The sequence shown here is derived from an EMBL/GenBank/DDBJ whole genome shotgun (WGS) entry which is preliminary data.</text>
</comment>
<evidence type="ECO:0008006" key="5">
    <source>
        <dbReference type="Google" id="ProtNLM"/>
    </source>
</evidence>
<gene>
    <name evidence="3" type="ORF">A2782_03460</name>
</gene>